<dbReference type="EMBL" id="AXUT01000147">
    <property type="protein sequence ID" value="ESU79673.1"/>
    <property type="molecule type" value="Genomic_DNA"/>
</dbReference>
<name>A0A090NXK5_SHIDY</name>
<organism evidence="1 2">
    <name type="scientific">Shigella dysenteriae WRSd3</name>
    <dbReference type="NCBI Taxonomy" id="1401327"/>
    <lineage>
        <taxon>Bacteria</taxon>
        <taxon>Pseudomonadati</taxon>
        <taxon>Pseudomonadota</taxon>
        <taxon>Gammaproteobacteria</taxon>
        <taxon>Enterobacterales</taxon>
        <taxon>Enterobacteriaceae</taxon>
        <taxon>Shigella</taxon>
    </lineage>
</organism>
<dbReference type="Proteomes" id="UP000017944">
    <property type="component" value="Unassembled WGS sequence"/>
</dbReference>
<dbReference type="AlphaFoldDB" id="A0A090NXK5"/>
<evidence type="ECO:0000313" key="1">
    <source>
        <dbReference type="EMBL" id="ESU79673.1"/>
    </source>
</evidence>
<accession>A0A090NXK5</accession>
<reference evidence="1 2" key="1">
    <citation type="submission" date="2013-10" db="EMBL/GenBank/DDBJ databases">
        <title>Draft genomes and the virulence plasmids of Sd1617 vaccine constructs: WRSd3 and WRSd5.</title>
        <authorList>
            <person name="Aksomboon Vongsawan A."/>
            <person name="Venkatesan M.M."/>
            <person name="Vaisvil B."/>
            <person name="Emel G."/>
            <person name="Kepatral V."/>
            <person name="Sethabutr O."/>
            <person name="Serichantalergs O."/>
            <person name="Mason C."/>
        </authorList>
    </citation>
    <scope>NUCLEOTIDE SEQUENCE [LARGE SCALE GENOMIC DNA]</scope>
    <source>
        <strain evidence="1 2">WRSd3</strain>
    </source>
</reference>
<evidence type="ECO:0008006" key="3">
    <source>
        <dbReference type="Google" id="ProtNLM"/>
    </source>
</evidence>
<proteinExistence type="predicted"/>
<gene>
    <name evidence="1" type="ORF">WRSd3_01969</name>
</gene>
<sequence length="32" mass="3322">MMLLAKIVAILCAHLHITANSVTEITQSNGGA</sequence>
<evidence type="ECO:0000313" key="2">
    <source>
        <dbReference type="Proteomes" id="UP000017944"/>
    </source>
</evidence>
<protein>
    <recommendedName>
        <fullName evidence="3">Sugar ABC transporter</fullName>
    </recommendedName>
</protein>
<comment type="caution">
    <text evidence="1">The sequence shown here is derived from an EMBL/GenBank/DDBJ whole genome shotgun (WGS) entry which is preliminary data.</text>
</comment>